<evidence type="ECO:0000313" key="4">
    <source>
        <dbReference type="Proteomes" id="UP000660380"/>
    </source>
</evidence>
<dbReference type="Gene3D" id="3.20.20.80">
    <property type="entry name" value="Glycosidases"/>
    <property type="match status" value="1"/>
</dbReference>
<evidence type="ECO:0000259" key="2">
    <source>
        <dbReference type="Pfam" id="PF02638"/>
    </source>
</evidence>
<reference evidence="3 4" key="1">
    <citation type="journal article" date="2020" name="ISME J.">
        <title>Comparative genomics reveals insights into cyanobacterial evolution and habitat adaptation.</title>
        <authorList>
            <person name="Chen M.Y."/>
            <person name="Teng W.K."/>
            <person name="Zhao L."/>
            <person name="Hu C.X."/>
            <person name="Zhou Y.K."/>
            <person name="Han B.P."/>
            <person name="Song L.R."/>
            <person name="Shu W.S."/>
        </authorList>
    </citation>
    <scope>NUCLEOTIDE SEQUENCE [LARGE SCALE GENOMIC DNA]</scope>
    <source>
        <strain evidence="3 4">FACHB-248</strain>
    </source>
</reference>
<dbReference type="SUPFAM" id="SSF51445">
    <property type="entry name" value="(Trans)glycosidases"/>
    <property type="match status" value="1"/>
</dbReference>
<dbReference type="Pfam" id="PF02638">
    <property type="entry name" value="GHL10"/>
    <property type="match status" value="1"/>
</dbReference>
<dbReference type="GO" id="GO:0016787">
    <property type="term" value="F:hydrolase activity"/>
    <property type="evidence" value="ECO:0007669"/>
    <property type="project" value="UniProtKB-KW"/>
</dbReference>
<dbReference type="InterPro" id="IPR017853">
    <property type="entry name" value="GH"/>
</dbReference>
<dbReference type="InterPro" id="IPR003790">
    <property type="entry name" value="GHL10"/>
</dbReference>
<organism evidence="3 4">
    <name type="scientific">Scytonema hofmannii FACHB-248</name>
    <dbReference type="NCBI Taxonomy" id="1842502"/>
    <lineage>
        <taxon>Bacteria</taxon>
        <taxon>Bacillati</taxon>
        <taxon>Cyanobacteriota</taxon>
        <taxon>Cyanophyceae</taxon>
        <taxon>Nostocales</taxon>
        <taxon>Scytonemataceae</taxon>
        <taxon>Scytonema</taxon>
    </lineage>
</organism>
<sequence>MKLPLIPSRWRRSIQCLLPVLFLVSFLTISQASSFQASAQQPRQEIRGVWLTSNDFDILKNRAKVQDAMSQLRRLNFNTIYPVVWNSGYTSYPSAVAKKIGIPFFDRGSDGQDIIADVIAQAHRQGLLAIPWFEFGFMAPPTSEIALNRPNWLTQKRDGSETSISVAGEVVWLNPFLPEVQQFITNLVLEIVTQYDVDGIQFDDHMSLPNEFGYDKYTVALYTKETKNNPPTNFQDEAWVRWRADKITVFMIQLNQAVKARKPNVIFSVSPNYYDFAYKLHLQDWLGWVRLNIVDELIMQVYRHDLSSFIGNITRPEIQETQKIIPTGIGIMAGLRNRRVPIAQIQSQVRAAQQRGLGVIFFYYESLWDYAPESVTDRQSAFQALFPYPAPRSIVKKLFPNPILSP</sequence>
<comment type="caution">
    <text evidence="3">The sequence shown here is derived from an EMBL/GenBank/DDBJ whole genome shotgun (WGS) entry which is preliminary data.</text>
</comment>
<name>A0ABR8GQN3_9CYAN</name>
<accession>A0ABR8GQN3</accession>
<keyword evidence="3" id="KW-0378">Hydrolase</keyword>
<dbReference type="PANTHER" id="PTHR43405">
    <property type="entry name" value="GLYCOSYL HYDROLASE DIGH"/>
    <property type="match status" value="1"/>
</dbReference>
<proteinExistence type="predicted"/>
<gene>
    <name evidence="3" type="ORF">H6G81_13550</name>
</gene>
<feature type="domain" description="Glycosyl hydrolase-like 10" evidence="2">
    <location>
        <begin position="45"/>
        <end position="346"/>
    </location>
</feature>
<dbReference type="Proteomes" id="UP000660380">
    <property type="component" value="Unassembled WGS sequence"/>
</dbReference>
<keyword evidence="4" id="KW-1185">Reference proteome</keyword>
<keyword evidence="1" id="KW-0732">Signal</keyword>
<evidence type="ECO:0000256" key="1">
    <source>
        <dbReference type="ARBA" id="ARBA00022729"/>
    </source>
</evidence>
<dbReference type="PANTHER" id="PTHR43405:SF1">
    <property type="entry name" value="GLYCOSYL HYDROLASE DIGH"/>
    <property type="match status" value="1"/>
</dbReference>
<evidence type="ECO:0000313" key="3">
    <source>
        <dbReference type="EMBL" id="MBD2605527.1"/>
    </source>
</evidence>
<dbReference type="EMBL" id="JACJTA010000024">
    <property type="protein sequence ID" value="MBD2605527.1"/>
    <property type="molecule type" value="Genomic_DNA"/>
</dbReference>
<dbReference type="RefSeq" id="WP_029632722.1">
    <property type="nucleotide sequence ID" value="NZ_JACJTA010000024.1"/>
</dbReference>
<dbReference type="InterPro" id="IPR052177">
    <property type="entry name" value="Divisome_Glycosyl_Hydrolase"/>
</dbReference>
<protein>
    <submittedName>
        <fullName evidence="3">Glycoside hydrolase family 10 protein</fullName>
    </submittedName>
</protein>